<evidence type="ECO:0000256" key="1">
    <source>
        <dbReference type="SAM" id="MobiDB-lite"/>
    </source>
</evidence>
<sequence length="129" mass="14400">MEEFNPGEPESKQLRVHARCSYNKNNNEDVDATQRCPAHPRSRNTKTQRKDPQTSSDTRGDGGRAVRLQDSPVGVRGLVNDVLVGGQQGQSVLGEIHSHVSVPASIQTAADGERHGMKPQRRRKRRRRI</sequence>
<proteinExistence type="predicted"/>
<evidence type="ECO:0000313" key="2">
    <source>
        <dbReference type="EMBL" id="MEQ2157480.1"/>
    </source>
</evidence>
<feature type="region of interest" description="Disordered" evidence="1">
    <location>
        <begin position="105"/>
        <end position="129"/>
    </location>
</feature>
<evidence type="ECO:0000313" key="3">
    <source>
        <dbReference type="Proteomes" id="UP001476798"/>
    </source>
</evidence>
<name>A0ABV0MEE3_9TELE</name>
<accession>A0ABV0MEE3</accession>
<feature type="region of interest" description="Disordered" evidence="1">
    <location>
        <begin position="1"/>
        <end position="20"/>
    </location>
</feature>
<keyword evidence="3" id="KW-1185">Reference proteome</keyword>
<organism evidence="2 3">
    <name type="scientific">Goodea atripinnis</name>
    <dbReference type="NCBI Taxonomy" id="208336"/>
    <lineage>
        <taxon>Eukaryota</taxon>
        <taxon>Metazoa</taxon>
        <taxon>Chordata</taxon>
        <taxon>Craniata</taxon>
        <taxon>Vertebrata</taxon>
        <taxon>Euteleostomi</taxon>
        <taxon>Actinopterygii</taxon>
        <taxon>Neopterygii</taxon>
        <taxon>Teleostei</taxon>
        <taxon>Neoteleostei</taxon>
        <taxon>Acanthomorphata</taxon>
        <taxon>Ovalentaria</taxon>
        <taxon>Atherinomorphae</taxon>
        <taxon>Cyprinodontiformes</taxon>
        <taxon>Goodeidae</taxon>
        <taxon>Goodea</taxon>
    </lineage>
</organism>
<feature type="compositionally biased region" description="Basic residues" evidence="1">
    <location>
        <begin position="38"/>
        <end position="47"/>
    </location>
</feature>
<comment type="caution">
    <text evidence="2">The sequence shown here is derived from an EMBL/GenBank/DDBJ whole genome shotgun (WGS) entry which is preliminary data.</text>
</comment>
<feature type="compositionally biased region" description="Basic and acidic residues" evidence="1">
    <location>
        <begin position="48"/>
        <end position="64"/>
    </location>
</feature>
<feature type="compositionally biased region" description="Basic residues" evidence="1">
    <location>
        <begin position="117"/>
        <end position="129"/>
    </location>
</feature>
<dbReference type="Proteomes" id="UP001476798">
    <property type="component" value="Unassembled WGS sequence"/>
</dbReference>
<gene>
    <name evidence="2" type="ORF">GOODEAATRI_002278</name>
</gene>
<dbReference type="EMBL" id="JAHRIO010000079">
    <property type="protein sequence ID" value="MEQ2157480.1"/>
    <property type="molecule type" value="Genomic_DNA"/>
</dbReference>
<feature type="region of interest" description="Disordered" evidence="1">
    <location>
        <begin position="25"/>
        <end position="72"/>
    </location>
</feature>
<protein>
    <submittedName>
        <fullName evidence="2">Uncharacterized protein</fullName>
    </submittedName>
</protein>
<reference evidence="2 3" key="1">
    <citation type="submission" date="2021-06" db="EMBL/GenBank/DDBJ databases">
        <authorList>
            <person name="Palmer J.M."/>
        </authorList>
    </citation>
    <scope>NUCLEOTIDE SEQUENCE [LARGE SCALE GENOMIC DNA]</scope>
    <source>
        <strain evidence="2 3">GA_2019</strain>
        <tissue evidence="2">Muscle</tissue>
    </source>
</reference>